<sequence>MKYLRHSLLILSVMTLTGCLDENARDSLDESQVYTSAKAVYVNAVATLYNYMGSDKDSEGLQGTYRGVYDYNTFTTDEALIPVRGGDWYDGGFWENLYLHRWKTDDGPLYNTWLYFYKVITFSNDGLATIDKYRHLLTDTQYKAYRAEARAVRAMFYYYLMDMFGNVPLITGVEETPGNAVQTGRPEVFRFVVKELQEVEPLLPAGHSNFEGKDYGRVTRSVADFLLAKLMLNAEVYADADWTDGQQPDGSQLYFAVDGQQMNAWQACKHYCDKVTAAGFTLAPDYLSNFSVHNENSPENIFVIPMDKHLYKAQFQYLFRSRHYAHGGAVGTSSENGSCATLSTVRTYGYGTSAVDRRYAYNLYSDTVRVNGEIVRLENGDPLVYMPLEVEVNLTNSPYVKTAGARMAKYEVDPNAYNDGKSPDNDIVLFRYADVLLMKAEAEVRNGENGDAELNAVRSRSGMGYRAATLDNILAERLMELMWEGWRRNDLIRFGRFHRSYDQRTAPATEADRHTIVFPIPERVVDLNGNLVQNKGYRSGRKSTLR</sequence>
<evidence type="ECO:0000313" key="9">
    <source>
        <dbReference type="Proteomes" id="UP000005697"/>
    </source>
</evidence>
<dbReference type="AlphaFoldDB" id="F0FAF2"/>
<dbReference type="CDD" id="cd08977">
    <property type="entry name" value="SusD"/>
    <property type="match status" value="1"/>
</dbReference>
<comment type="similarity">
    <text evidence="2">Belongs to the SusD family.</text>
</comment>
<dbReference type="GO" id="GO:0009279">
    <property type="term" value="C:cell outer membrane"/>
    <property type="evidence" value="ECO:0007669"/>
    <property type="project" value="UniProtKB-SubCell"/>
</dbReference>
<comment type="subcellular location">
    <subcellularLocation>
        <location evidence="1">Cell outer membrane</location>
    </subcellularLocation>
</comment>
<accession>F0FAF2</accession>
<evidence type="ECO:0000256" key="3">
    <source>
        <dbReference type="ARBA" id="ARBA00022729"/>
    </source>
</evidence>
<comment type="caution">
    <text evidence="8">The sequence shown here is derived from an EMBL/GenBank/DDBJ whole genome shotgun (WGS) entry which is preliminary data.</text>
</comment>
<dbReference type="RefSeq" id="WP_007367306.1">
    <property type="nucleotide sequence ID" value="NZ_GL872282.1"/>
</dbReference>
<dbReference type="Pfam" id="PF07980">
    <property type="entry name" value="SusD_RagB"/>
    <property type="match status" value="1"/>
</dbReference>
<dbReference type="SUPFAM" id="SSF48452">
    <property type="entry name" value="TPR-like"/>
    <property type="match status" value="1"/>
</dbReference>
<evidence type="ECO:0000256" key="4">
    <source>
        <dbReference type="ARBA" id="ARBA00023136"/>
    </source>
</evidence>
<evidence type="ECO:0000256" key="5">
    <source>
        <dbReference type="ARBA" id="ARBA00023237"/>
    </source>
</evidence>
<dbReference type="InterPro" id="IPR012944">
    <property type="entry name" value="SusD_RagB_dom"/>
</dbReference>
<evidence type="ECO:0000313" key="8">
    <source>
        <dbReference type="EMBL" id="EGC18876.1"/>
    </source>
</evidence>
<feature type="domain" description="RagB/SusD" evidence="6">
    <location>
        <begin position="400"/>
        <end position="537"/>
    </location>
</feature>
<dbReference type="OrthoDB" id="5694214at2"/>
<dbReference type="PROSITE" id="PS51257">
    <property type="entry name" value="PROKAR_LIPOPROTEIN"/>
    <property type="match status" value="1"/>
</dbReference>
<dbReference type="Proteomes" id="UP000005697">
    <property type="component" value="Unassembled WGS sequence"/>
</dbReference>
<dbReference type="InterPro" id="IPR033985">
    <property type="entry name" value="SusD-like_N"/>
</dbReference>
<evidence type="ECO:0000259" key="7">
    <source>
        <dbReference type="Pfam" id="PF14322"/>
    </source>
</evidence>
<keyword evidence="9" id="KW-1185">Reference proteome</keyword>
<protein>
    <submittedName>
        <fullName evidence="8">SusD family protein</fullName>
    </submittedName>
</protein>
<gene>
    <name evidence="8" type="ORF">HMPREF9141_2569</name>
</gene>
<dbReference type="EMBL" id="AEWX01000043">
    <property type="protein sequence ID" value="EGC18876.1"/>
    <property type="molecule type" value="Genomic_DNA"/>
</dbReference>
<name>F0FAF2_9BACT</name>
<dbReference type="eggNOG" id="COG3637">
    <property type="taxonomic scope" value="Bacteria"/>
</dbReference>
<reference evidence="8 9" key="1">
    <citation type="submission" date="2011-01" db="EMBL/GenBank/DDBJ databases">
        <authorList>
            <person name="Muzny D."/>
            <person name="Qin X."/>
            <person name="Deng J."/>
            <person name="Jiang H."/>
            <person name="Liu Y."/>
            <person name="Qu J."/>
            <person name="Song X.-Z."/>
            <person name="Zhang L."/>
            <person name="Thornton R."/>
            <person name="Coyle M."/>
            <person name="Francisco L."/>
            <person name="Jackson L."/>
            <person name="Javaid M."/>
            <person name="Korchina V."/>
            <person name="Kovar C."/>
            <person name="Mata R."/>
            <person name="Mathew T."/>
            <person name="Ngo R."/>
            <person name="Nguyen L."/>
            <person name="Nguyen N."/>
            <person name="Okwuonu G."/>
            <person name="Ongeri F."/>
            <person name="Pham C."/>
            <person name="Simmons D."/>
            <person name="Wilczek-Boney K."/>
            <person name="Hale W."/>
            <person name="Jakkamsetti A."/>
            <person name="Pham P."/>
            <person name="Ruth R."/>
            <person name="San Lucas F."/>
            <person name="Warren J."/>
            <person name="Zhang J."/>
            <person name="Zhao Z."/>
            <person name="Zhou C."/>
            <person name="Zhu D."/>
            <person name="Lee S."/>
            <person name="Bess C."/>
            <person name="Blankenburg K."/>
            <person name="Forbes L."/>
            <person name="Fu Q."/>
            <person name="Gubbala S."/>
            <person name="Hirani K."/>
            <person name="Jayaseelan J.C."/>
            <person name="Lara F."/>
            <person name="Munidasa M."/>
            <person name="Palculict T."/>
            <person name="Patil S."/>
            <person name="Pu L.-L."/>
            <person name="Saada N."/>
            <person name="Tang L."/>
            <person name="Weissenberger G."/>
            <person name="Zhu Y."/>
            <person name="Hemphill L."/>
            <person name="Shang Y."/>
            <person name="Youmans B."/>
            <person name="Ayvaz T."/>
            <person name="Ross M."/>
            <person name="Santibanez J."/>
            <person name="Aqrawi P."/>
            <person name="Gross S."/>
            <person name="Joshi V."/>
            <person name="Fowler G."/>
            <person name="Nazareth L."/>
            <person name="Reid J."/>
            <person name="Worley K."/>
            <person name="Petrosino J."/>
            <person name="Highlander S."/>
            <person name="Gibbs R."/>
        </authorList>
    </citation>
    <scope>NUCLEOTIDE SEQUENCE [LARGE SCALE GENOMIC DNA]</scope>
    <source>
        <strain evidence="8 9">DSM 16608</strain>
    </source>
</reference>
<dbReference type="STRING" id="888743.HMPREF9141_2569"/>
<keyword evidence="5" id="KW-0998">Cell outer membrane</keyword>
<evidence type="ECO:0000256" key="2">
    <source>
        <dbReference type="ARBA" id="ARBA00006275"/>
    </source>
</evidence>
<keyword evidence="3" id="KW-0732">Signal</keyword>
<evidence type="ECO:0000259" key="6">
    <source>
        <dbReference type="Pfam" id="PF07980"/>
    </source>
</evidence>
<dbReference type="Pfam" id="PF14322">
    <property type="entry name" value="SusD-like_3"/>
    <property type="match status" value="1"/>
</dbReference>
<feature type="domain" description="SusD-like N-terminal" evidence="7">
    <location>
        <begin position="93"/>
        <end position="229"/>
    </location>
</feature>
<dbReference type="InterPro" id="IPR011990">
    <property type="entry name" value="TPR-like_helical_dom_sf"/>
</dbReference>
<keyword evidence="4" id="KW-0472">Membrane</keyword>
<proteinExistence type="inferred from homology"/>
<evidence type="ECO:0000256" key="1">
    <source>
        <dbReference type="ARBA" id="ARBA00004442"/>
    </source>
</evidence>
<dbReference type="HOGENOM" id="CLU_015553_1_2_10"/>
<dbReference type="Gene3D" id="1.25.40.390">
    <property type="match status" value="1"/>
</dbReference>
<organism evidence="8 9">
    <name type="scientific">Prevotella multiformis DSM 16608</name>
    <dbReference type="NCBI Taxonomy" id="888743"/>
    <lineage>
        <taxon>Bacteria</taxon>
        <taxon>Pseudomonadati</taxon>
        <taxon>Bacteroidota</taxon>
        <taxon>Bacteroidia</taxon>
        <taxon>Bacteroidales</taxon>
        <taxon>Prevotellaceae</taxon>
        <taxon>Prevotella</taxon>
    </lineage>
</organism>